<dbReference type="EMBL" id="JASJOS010000001">
    <property type="protein sequence ID" value="MDJ1479022.1"/>
    <property type="molecule type" value="Genomic_DNA"/>
</dbReference>
<keyword evidence="4 6" id="KW-0663">Pyridoxal phosphate</keyword>
<dbReference type="Pfam" id="PF00282">
    <property type="entry name" value="Pyridoxal_deC"/>
    <property type="match status" value="1"/>
</dbReference>
<reference evidence="8" key="1">
    <citation type="submission" date="2023-05" db="EMBL/GenBank/DDBJ databases">
        <authorList>
            <person name="Zhang X."/>
        </authorList>
    </citation>
    <scope>NUCLEOTIDE SEQUENCE</scope>
    <source>
        <strain evidence="8">YF14B1</strain>
    </source>
</reference>
<dbReference type="InterPro" id="IPR002129">
    <property type="entry name" value="PyrdxlP-dep_de-COase"/>
</dbReference>
<dbReference type="GO" id="GO:0006520">
    <property type="term" value="P:amino acid metabolic process"/>
    <property type="evidence" value="ECO:0007669"/>
    <property type="project" value="InterPro"/>
</dbReference>
<protein>
    <submittedName>
        <fullName evidence="8">Pyridoxal-dependent decarboxylase</fullName>
    </submittedName>
</protein>
<evidence type="ECO:0000256" key="2">
    <source>
        <dbReference type="ARBA" id="ARBA00009533"/>
    </source>
</evidence>
<accession>A0AAE3QGM7</accession>
<dbReference type="RefSeq" id="WP_313974869.1">
    <property type="nucleotide sequence ID" value="NZ_JASJOS010000001.1"/>
</dbReference>
<comment type="similarity">
    <text evidence="2 7">Belongs to the group II decarboxylase family.</text>
</comment>
<evidence type="ECO:0000256" key="7">
    <source>
        <dbReference type="RuleBase" id="RU000382"/>
    </source>
</evidence>
<dbReference type="PANTHER" id="PTHR11999">
    <property type="entry name" value="GROUP II PYRIDOXAL-5-PHOSPHATE DECARBOXYLASE"/>
    <property type="match status" value="1"/>
</dbReference>
<evidence type="ECO:0000256" key="1">
    <source>
        <dbReference type="ARBA" id="ARBA00001933"/>
    </source>
</evidence>
<dbReference type="GO" id="GO:0030170">
    <property type="term" value="F:pyridoxal phosphate binding"/>
    <property type="evidence" value="ECO:0007669"/>
    <property type="project" value="InterPro"/>
</dbReference>
<sequence length="511" mass="57920">MFESKNSLQLSDYAQLQLSQEEMRRFGYKVIDTIIEHSVVLKDKPVVNMVGRQQMEALLREPAPQKGAKWEDVFEQAIWDIFSHIMHMNHPRLFGWVPGPSNFVSVMADLLTTGFNITTGAWMLSSGPTQIEIIVIDWLKEIIGFPEKAGGIMVGGGSIANLSGLTVARKIKLNDKIENAVLYFSNQAHWSNERAAYILGFATDQIRKIPVGADYCMDVEYLRQQIETDKAAGLHPFCIIANAGTTNTGAIDSLMEIYAICEQEDMWLHVDGAYGAAASLSKEAKEMLNGIQYAHSLTVDPHKWFFQPYEVGCLLVKEDRWLAETFDMTADYMRNLEESMNDVNFYGKGLQLTRCDRALKLWMSIKIFGLENFSSAIDRGIKLAKYVQNLWEERDGWQVMSDARLGIVTFRYAPASLDEKMIEELNEAIALAVADDKFALTPTTRLNGKLVMRMCTINPRTSEEDILETVTRIQMIAKEVYNTLMVRQVVAEDTTAAMVNIEYKYMQKQNN</sequence>
<keyword evidence="3" id="KW-0210">Decarboxylase</keyword>
<organism evidence="8 9">
    <name type="scientific">Xanthocytophaga flava</name>
    <dbReference type="NCBI Taxonomy" id="3048013"/>
    <lineage>
        <taxon>Bacteria</taxon>
        <taxon>Pseudomonadati</taxon>
        <taxon>Bacteroidota</taxon>
        <taxon>Cytophagia</taxon>
        <taxon>Cytophagales</taxon>
        <taxon>Rhodocytophagaceae</taxon>
        <taxon>Xanthocytophaga</taxon>
    </lineage>
</organism>
<dbReference type="InterPro" id="IPR015421">
    <property type="entry name" value="PyrdxlP-dep_Trfase_major"/>
</dbReference>
<dbReference type="Gene3D" id="3.40.640.10">
    <property type="entry name" value="Type I PLP-dependent aspartate aminotransferase-like (Major domain)"/>
    <property type="match status" value="1"/>
</dbReference>
<dbReference type="InterPro" id="IPR010977">
    <property type="entry name" value="Aromatic_deC"/>
</dbReference>
<dbReference type="PANTHER" id="PTHR11999:SF70">
    <property type="entry name" value="MIP05841P"/>
    <property type="match status" value="1"/>
</dbReference>
<gene>
    <name evidence="8" type="ORF">QNI16_00925</name>
</gene>
<keyword evidence="5 7" id="KW-0456">Lyase</keyword>
<dbReference type="PRINTS" id="PR00800">
    <property type="entry name" value="YHDCRBOXLASE"/>
</dbReference>
<evidence type="ECO:0000256" key="5">
    <source>
        <dbReference type="ARBA" id="ARBA00023239"/>
    </source>
</evidence>
<comment type="caution">
    <text evidence="8">The sequence shown here is derived from an EMBL/GenBank/DDBJ whole genome shotgun (WGS) entry which is preliminary data.</text>
</comment>
<dbReference type="InterPro" id="IPR015422">
    <property type="entry name" value="PyrdxlP-dep_Trfase_small"/>
</dbReference>
<evidence type="ECO:0000313" key="8">
    <source>
        <dbReference type="EMBL" id="MDJ1479022.1"/>
    </source>
</evidence>
<feature type="modified residue" description="N6-(pyridoxal phosphate)lysine" evidence="6">
    <location>
        <position position="303"/>
    </location>
</feature>
<evidence type="ECO:0000256" key="6">
    <source>
        <dbReference type="PIRSR" id="PIRSR602129-50"/>
    </source>
</evidence>
<evidence type="ECO:0000256" key="4">
    <source>
        <dbReference type="ARBA" id="ARBA00022898"/>
    </source>
</evidence>
<dbReference type="SUPFAM" id="SSF53383">
    <property type="entry name" value="PLP-dependent transferases"/>
    <property type="match status" value="1"/>
</dbReference>
<dbReference type="AlphaFoldDB" id="A0AAE3QGM7"/>
<name>A0AAE3QGM7_9BACT</name>
<evidence type="ECO:0000313" key="9">
    <source>
        <dbReference type="Proteomes" id="UP001241110"/>
    </source>
</evidence>
<dbReference type="GO" id="GO:0019752">
    <property type="term" value="P:carboxylic acid metabolic process"/>
    <property type="evidence" value="ECO:0007669"/>
    <property type="project" value="InterPro"/>
</dbReference>
<evidence type="ECO:0000256" key="3">
    <source>
        <dbReference type="ARBA" id="ARBA00022793"/>
    </source>
</evidence>
<proteinExistence type="inferred from homology"/>
<dbReference type="GO" id="GO:0016831">
    <property type="term" value="F:carboxy-lyase activity"/>
    <property type="evidence" value="ECO:0007669"/>
    <property type="project" value="UniProtKB-KW"/>
</dbReference>
<dbReference type="Proteomes" id="UP001241110">
    <property type="component" value="Unassembled WGS sequence"/>
</dbReference>
<dbReference type="InterPro" id="IPR015424">
    <property type="entry name" value="PyrdxlP-dep_Trfase"/>
</dbReference>
<comment type="cofactor">
    <cofactor evidence="1 6 7">
        <name>pyridoxal 5'-phosphate</name>
        <dbReference type="ChEBI" id="CHEBI:597326"/>
    </cofactor>
</comment>
<dbReference type="Gene3D" id="3.90.1150.170">
    <property type="match status" value="1"/>
</dbReference>
<dbReference type="Gene3D" id="3.90.1150.10">
    <property type="entry name" value="Aspartate Aminotransferase, domain 1"/>
    <property type="match status" value="1"/>
</dbReference>